<dbReference type="GO" id="GO:0016020">
    <property type="term" value="C:membrane"/>
    <property type="evidence" value="ECO:0007669"/>
    <property type="project" value="UniProtKB-SubCell"/>
</dbReference>
<feature type="compositionally biased region" description="Low complexity" evidence="6">
    <location>
        <begin position="149"/>
        <end position="165"/>
    </location>
</feature>
<organism evidence="8">
    <name type="scientific">Enterobacter sp. HP19</name>
    <dbReference type="NCBI Taxonomy" id="1811975"/>
    <lineage>
        <taxon>Bacteria</taxon>
        <taxon>Pseudomonadati</taxon>
        <taxon>Pseudomonadota</taxon>
        <taxon>Gammaproteobacteria</taxon>
        <taxon>Enterobacterales</taxon>
        <taxon>Enterobacteriaceae</taxon>
        <taxon>Enterobacter</taxon>
    </lineage>
</organism>
<comment type="similarity">
    <text evidence="2">Belongs to the TrbI/VirB10 family.</text>
</comment>
<dbReference type="AlphaFoldDB" id="A0A2H4UEB9"/>
<protein>
    <submittedName>
        <fullName evidence="8">Inner membrane protein of type IV secretion of T-DNA complex, TonB-like, VirB10</fullName>
    </submittedName>
</protein>
<evidence type="ECO:0000313" key="8">
    <source>
        <dbReference type="EMBL" id="ATZ71610.1"/>
    </source>
</evidence>
<evidence type="ECO:0000256" key="5">
    <source>
        <dbReference type="ARBA" id="ARBA00023136"/>
    </source>
</evidence>
<dbReference type="Pfam" id="PF03743">
    <property type="entry name" value="TrbI"/>
    <property type="match status" value="1"/>
</dbReference>
<evidence type="ECO:0000256" key="7">
    <source>
        <dbReference type="SAM" id="Phobius"/>
    </source>
</evidence>
<keyword evidence="8" id="KW-0614">Plasmid</keyword>
<keyword evidence="5 7" id="KW-0472">Membrane</keyword>
<sequence length="385" mass="41328">MKNNEIDAFEELEKSRDELSDKIIKRKATSGAGRFFGALIIILSVLGGVGFFLFKNYFQHREVENNTQIFPTASKEIKRTFSIDTEKKEPPKEANDEHTTPAPQTVVVQTSPNPNPQQEVDENGLTPEQAAAQRRLKSGFGAGNDEESSTANANANSDSGSGLSDKSGDGADNGLENSLNSVPTVTVKAFARKSLDLMITRGNSIPCSLTRAIDSTQPGQITCVTIRPTLSSSGKVVLMETGTVFTGNYQSDLKQGVARIQATFDRLETPGKVFMSLRAPAIGAMGQGGIDGEIDTQFGKRFYNTILLATIQSTVAAGSSRLAGGGNDSVNLNSSTQPVSDLATETLKNSINIPAILRKNPGEIINIDVLQDMDFSSVYRIENVN</sequence>
<name>A0A2H4UEB9_9ENTR</name>
<dbReference type="InterPro" id="IPR005498">
    <property type="entry name" value="T4SS_VirB10/TraB/TrbI"/>
</dbReference>
<keyword evidence="3 7" id="KW-0812">Transmembrane</keyword>
<feature type="compositionally biased region" description="Low complexity" evidence="6">
    <location>
        <begin position="100"/>
        <end position="110"/>
    </location>
</feature>
<keyword evidence="4 7" id="KW-1133">Transmembrane helix</keyword>
<evidence type="ECO:0000256" key="1">
    <source>
        <dbReference type="ARBA" id="ARBA00004167"/>
    </source>
</evidence>
<feature type="compositionally biased region" description="Basic and acidic residues" evidence="6">
    <location>
        <begin position="82"/>
        <end position="99"/>
    </location>
</feature>
<comment type="subcellular location">
    <subcellularLocation>
        <location evidence="1">Membrane</location>
        <topology evidence="1">Single-pass membrane protein</topology>
    </subcellularLocation>
</comment>
<reference evidence="8" key="1">
    <citation type="submission" date="2017-09" db="EMBL/GenBank/DDBJ databases">
        <title>Bacteria from fildes peninsula of king george island (maritime Antarctica), carry class 1 integrons and antibiotic resistance cassettes in conjugative plasmids.</title>
        <authorList>
            <person name="Antelo V.B."/>
            <person name="Batista S.B."/>
            <person name="Guerout A.M."/>
            <person name="Mazel D."/>
            <person name="Romero V."/>
            <person name="Sotelo Silveira J."/>
        </authorList>
    </citation>
    <scope>NUCLEOTIDE SEQUENCE</scope>
    <source>
        <strain evidence="8">HP19</strain>
        <plasmid evidence="8">unnamed</plasmid>
    </source>
</reference>
<feature type="region of interest" description="Disordered" evidence="6">
    <location>
        <begin position="82"/>
        <end position="123"/>
    </location>
</feature>
<dbReference type="InterPro" id="IPR042217">
    <property type="entry name" value="T4SS_VirB10/TrbI"/>
</dbReference>
<geneLocation type="plasmid" evidence="8">
    <name>unnamed</name>
</geneLocation>
<evidence type="ECO:0000256" key="3">
    <source>
        <dbReference type="ARBA" id="ARBA00022692"/>
    </source>
</evidence>
<evidence type="ECO:0000256" key="6">
    <source>
        <dbReference type="SAM" id="MobiDB-lite"/>
    </source>
</evidence>
<evidence type="ECO:0000256" key="4">
    <source>
        <dbReference type="ARBA" id="ARBA00022989"/>
    </source>
</evidence>
<dbReference type="EMBL" id="MF957314">
    <property type="protein sequence ID" value="ATZ71610.1"/>
    <property type="molecule type" value="Genomic_DNA"/>
</dbReference>
<dbReference type="Gene3D" id="2.40.128.260">
    <property type="entry name" value="Type IV secretion system, VirB10/TraB/TrbI"/>
    <property type="match status" value="2"/>
</dbReference>
<proteinExistence type="inferred from homology"/>
<dbReference type="CDD" id="cd16429">
    <property type="entry name" value="VirB10"/>
    <property type="match status" value="1"/>
</dbReference>
<accession>A0A2H4UEB9</accession>
<feature type="transmembrane region" description="Helical" evidence="7">
    <location>
        <begin position="35"/>
        <end position="54"/>
    </location>
</feature>
<evidence type="ECO:0000256" key="2">
    <source>
        <dbReference type="ARBA" id="ARBA00010265"/>
    </source>
</evidence>
<feature type="region of interest" description="Disordered" evidence="6">
    <location>
        <begin position="139"/>
        <end position="179"/>
    </location>
</feature>